<protein>
    <submittedName>
        <fullName evidence="1">Uncharacterized protein</fullName>
    </submittedName>
</protein>
<gene>
    <name evidence="1" type="ORF">H7A79_1381</name>
</gene>
<dbReference type="Proteomes" id="UP000516412">
    <property type="component" value="Chromosome"/>
</dbReference>
<keyword evidence="2" id="KW-1185">Reference proteome</keyword>
<sequence length="78" mass="8193">MKLTERINLLADKIGEILKGIKADIGHKSALQTHDKESVVGAVNELKGRIDSIGAGGNAAIDDYSPVSAATVYSSQKN</sequence>
<organism evidence="1 2">
    <name type="scientific">Neisseria musculi</name>
    <dbReference type="NCBI Taxonomy" id="1815583"/>
    <lineage>
        <taxon>Bacteria</taxon>
        <taxon>Pseudomonadati</taxon>
        <taxon>Pseudomonadota</taxon>
        <taxon>Betaproteobacteria</taxon>
        <taxon>Neisseriales</taxon>
        <taxon>Neisseriaceae</taxon>
        <taxon>Neisseria</taxon>
    </lineage>
</organism>
<dbReference type="AlphaFoldDB" id="A0A7H1MD29"/>
<evidence type="ECO:0000313" key="1">
    <source>
        <dbReference type="EMBL" id="QNT59544.1"/>
    </source>
</evidence>
<reference evidence="1" key="1">
    <citation type="submission" date="2024-06" db="EMBL/GenBank/DDBJ databases">
        <title>Complete Genome Sequence of mouse commensal type strain Neisseria musculi.</title>
        <authorList>
            <person name="Thapa E."/>
            <person name="Aluvathingal J."/>
            <person name="Nadendla S."/>
            <person name="Mehta A."/>
            <person name="Tettelin H."/>
            <person name="Weyand N.J."/>
        </authorList>
    </citation>
    <scope>NUCLEOTIDE SEQUENCE</scope>
    <source>
        <strain evidence="1">NW831</strain>
    </source>
</reference>
<dbReference type="EMBL" id="CP060414">
    <property type="protein sequence ID" value="QNT59544.1"/>
    <property type="molecule type" value="Genomic_DNA"/>
</dbReference>
<accession>A0A7H1MD29</accession>
<dbReference type="RefSeq" id="WP_187001545.1">
    <property type="nucleotide sequence ID" value="NZ_CP060414.2"/>
</dbReference>
<proteinExistence type="predicted"/>
<evidence type="ECO:0000313" key="2">
    <source>
        <dbReference type="Proteomes" id="UP000516412"/>
    </source>
</evidence>
<name>A0A7H1MD29_9NEIS</name>
<dbReference type="KEGG" id="nmus:H7A79_1381"/>